<dbReference type="eggNOG" id="ENOG5031V3Z">
    <property type="taxonomic scope" value="Bacteria"/>
</dbReference>
<organism evidence="2 3">
    <name type="scientific">Saccharothrix espanaensis (strain ATCC 51144 / DSM 44229 / JCM 9112 / NBRC 15066 / NRRL 15764)</name>
    <dbReference type="NCBI Taxonomy" id="1179773"/>
    <lineage>
        <taxon>Bacteria</taxon>
        <taxon>Bacillati</taxon>
        <taxon>Actinomycetota</taxon>
        <taxon>Actinomycetes</taxon>
        <taxon>Pseudonocardiales</taxon>
        <taxon>Pseudonocardiaceae</taxon>
        <taxon>Saccharothrix</taxon>
    </lineage>
</organism>
<dbReference type="HOGENOM" id="CLU_3021476_0_0_11"/>
<dbReference type="Proteomes" id="UP000006281">
    <property type="component" value="Chromosome"/>
</dbReference>
<reference evidence="2 3" key="1">
    <citation type="journal article" date="2012" name="BMC Genomics">
        <title>Complete genome sequence of Saccharothrix espanaensis DSM 44229T and comparison to the other completely sequenced Pseudonocardiaceae.</title>
        <authorList>
            <person name="Strobel T."/>
            <person name="Al-Dilaimi A."/>
            <person name="Blom J."/>
            <person name="Gessner A."/>
            <person name="Kalinowski J."/>
            <person name="Luzhetska M."/>
            <person name="Puhler A."/>
            <person name="Szczepanowski R."/>
            <person name="Bechthold A."/>
            <person name="Ruckert C."/>
        </authorList>
    </citation>
    <scope>NUCLEOTIDE SEQUENCE [LARGE SCALE GENOMIC DNA]</scope>
    <source>
        <strain evidence="3">ATCC 51144 / DSM 44229 / JCM 9112 / NBRC 15066 / NRRL 15764</strain>
    </source>
</reference>
<protein>
    <submittedName>
        <fullName evidence="2">Putative membrane protein</fullName>
    </submittedName>
</protein>
<name>K3W441_SACES</name>
<proteinExistence type="predicted"/>
<dbReference type="STRING" id="1179773.BN6_00810"/>
<dbReference type="AlphaFoldDB" id="K3W441"/>
<dbReference type="EMBL" id="HE804045">
    <property type="protein sequence ID" value="CCH27413.1"/>
    <property type="molecule type" value="Genomic_DNA"/>
</dbReference>
<keyword evidence="1" id="KW-0472">Membrane</keyword>
<evidence type="ECO:0000313" key="3">
    <source>
        <dbReference type="Proteomes" id="UP000006281"/>
    </source>
</evidence>
<keyword evidence="1" id="KW-1133">Transmembrane helix</keyword>
<keyword evidence="1" id="KW-0812">Transmembrane</keyword>
<dbReference type="RefSeq" id="WP_015097527.1">
    <property type="nucleotide sequence ID" value="NC_019673.1"/>
</dbReference>
<sequence length="56" mass="6643">MTFNPIRWLERYVEWWDDRGRQNADGPTSMHIYWMWIVWSVCAVMLVTTLAVAAAP</sequence>
<dbReference type="KEGG" id="sesp:BN6_00810"/>
<evidence type="ECO:0000313" key="2">
    <source>
        <dbReference type="EMBL" id="CCH27413.1"/>
    </source>
</evidence>
<dbReference type="PATRIC" id="fig|1179773.3.peg.79"/>
<accession>K3W441</accession>
<keyword evidence="3" id="KW-1185">Reference proteome</keyword>
<evidence type="ECO:0000256" key="1">
    <source>
        <dbReference type="SAM" id="Phobius"/>
    </source>
</evidence>
<feature type="transmembrane region" description="Helical" evidence="1">
    <location>
        <begin position="33"/>
        <end position="55"/>
    </location>
</feature>
<gene>
    <name evidence="2" type="ordered locus">BN6_00810</name>
</gene>